<dbReference type="InterPro" id="IPR006054">
    <property type="entry name" value="DnaQ"/>
</dbReference>
<dbReference type="GO" id="GO:0003887">
    <property type="term" value="F:DNA-directed DNA polymerase activity"/>
    <property type="evidence" value="ECO:0007669"/>
    <property type="project" value="InterPro"/>
</dbReference>
<dbReference type="CDD" id="cd06127">
    <property type="entry name" value="DEDDh"/>
    <property type="match status" value="1"/>
</dbReference>
<feature type="binding site" evidence="6">
    <location>
        <begin position="283"/>
        <end position="290"/>
    </location>
    <ligand>
        <name>ATP</name>
        <dbReference type="ChEBI" id="CHEBI:30616"/>
    </ligand>
</feature>
<dbReference type="NCBIfam" id="TIGR01407">
    <property type="entry name" value="dinG_rel"/>
    <property type="match status" value="1"/>
</dbReference>
<dbReference type="SMART" id="SM00491">
    <property type="entry name" value="HELICc2"/>
    <property type="match status" value="1"/>
</dbReference>
<name>A0A3S2XAE9_9BACI</name>
<dbReference type="InterPro" id="IPR013520">
    <property type="entry name" value="Ribonucl_H"/>
</dbReference>
<protein>
    <recommendedName>
        <fullName evidence="6 7">3'-5' exonuclease DinG</fullName>
        <ecNumber evidence="6 7">3.1.-.-</ecNumber>
    </recommendedName>
</protein>
<dbReference type="InterPro" id="IPR014013">
    <property type="entry name" value="Helic_SF1/SF2_ATP-bd_DinG/Rad3"/>
</dbReference>
<comment type="function">
    <text evidence="6 7">3'-5' exonuclease.</text>
</comment>
<dbReference type="PROSITE" id="PS51194">
    <property type="entry name" value="HELICASE_CTER"/>
    <property type="match status" value="1"/>
</dbReference>
<dbReference type="GO" id="GO:0016818">
    <property type="term" value="F:hydrolase activity, acting on acid anhydrides, in phosphorus-containing anhydrides"/>
    <property type="evidence" value="ECO:0007669"/>
    <property type="project" value="InterPro"/>
</dbReference>
<dbReference type="NCBIfam" id="TIGR00573">
    <property type="entry name" value="dnaq"/>
    <property type="match status" value="1"/>
</dbReference>
<dbReference type="InterPro" id="IPR014001">
    <property type="entry name" value="Helicase_ATP-bd"/>
</dbReference>
<dbReference type="EC" id="3.1.-.-" evidence="6 7"/>
<evidence type="ECO:0000256" key="6">
    <source>
        <dbReference type="HAMAP-Rule" id="MF_02206"/>
    </source>
</evidence>
<dbReference type="AlphaFoldDB" id="A0A3S2XAE9"/>
<dbReference type="HAMAP" id="MF_02206">
    <property type="entry name" value="DinG_exonucl"/>
    <property type="match status" value="1"/>
</dbReference>
<dbReference type="InterPro" id="IPR006555">
    <property type="entry name" value="ATP-dep_Helicase_C"/>
</dbReference>
<dbReference type="Pfam" id="PF04851">
    <property type="entry name" value="ResIII"/>
    <property type="match status" value="1"/>
</dbReference>
<keyword evidence="3 6" id="KW-0378">Hydrolase</keyword>
<dbReference type="InterPro" id="IPR006310">
    <property type="entry name" value="DinG"/>
</dbReference>
<evidence type="ECO:0000256" key="4">
    <source>
        <dbReference type="ARBA" id="ARBA00022839"/>
    </source>
</evidence>
<dbReference type="GO" id="GO:0008408">
    <property type="term" value="F:3'-5' exonuclease activity"/>
    <property type="evidence" value="ECO:0007669"/>
    <property type="project" value="UniProtKB-UniRule"/>
</dbReference>
<dbReference type="InterPro" id="IPR045028">
    <property type="entry name" value="DinG/Rad3-like"/>
</dbReference>
<evidence type="ECO:0000313" key="11">
    <source>
        <dbReference type="EMBL" id="RVT65420.1"/>
    </source>
</evidence>
<sequence length="926" mass="105839">MGNKYVVVDLETNGNSPKKGDRIIQFAAVVIEDGKIVEEYSSLLNPLQPISPFIEELTGINDEMVESAPLFDEIAEKVQSLLKDAYFVAHNVMFDLSFLSDELEQAGFEGFYGPIIDTVEMARILFPTADSYKLTDLAIQENIEHDRPHQADSDAYVTAELLLIMLNKLEELPLQTIRQLESLSGALKSDLDQLLDQIAIKQQKTNSFMREGLEIYRGLALKLEDTGKAAKKNLQDYIEFNEKDIEDRMRQVLPNYVTRAGQQEMIQDVLKCFNGNIHGLIEAGTGIGKSLAYLLGAAYFAKKEKKQIVVSTFTTQLQEQLTHKDLPILESIIPFPIMSTVLKGRNHYISLDKFEVSLKEQDDNYDIVLTKMQILIWLTETQTGDKDELNLSSGGLKFWHKIKNNGNFSLPFSKEWVPKDFYRRTRNAAQKADIIITNHALMLNNLTADKGLLPNYEYAIIDEGHHFEKNAIKHFGHQFSYVGAKLSFQAIGTYEQKQLLYKLLSNFDEVHDEKNKLNRLLADLLLELDELFRTILRYVKRTANKSSNKASIRIKRDGSIQWNQMEIVAERFIFLLKDCKNALLQSLEAFYGKTDISALPMNQVLAADRIKGILEEWDKYMLTLRQIFLREEENITWLEVDWKSFPHQAVLYAQPHSVSELLLTHLFAKKKSVVFASATLTVNNSFDYYVKALGLAETNHVEKQIPSPFQYDKQVRLIVPDEVPEINNVPLGEYIEAVTGHIVTIAQATSGRMLILFTSNEMLKKTYELIKEKGSLLDYAILAQGITTGSRMRLTRNFQRYDKAILLGTNSFWEGIDIPGEDLTCLIIVRLPFSSPDEPLNEAKNERIKTLGGNPFLENSLPEAVLRFKQGFGRLIRTETDKGFIVILDRRILTTTYGETFLKSIPHVPLIRKKLDDIEFFIKEWI</sequence>
<dbReference type="SUPFAM" id="SSF52540">
    <property type="entry name" value="P-loop containing nucleoside triphosphate hydrolases"/>
    <property type="match status" value="1"/>
</dbReference>
<dbReference type="InterPro" id="IPR027417">
    <property type="entry name" value="P-loop_NTPase"/>
</dbReference>
<keyword evidence="12" id="KW-1185">Reference proteome</keyword>
<dbReference type="PROSITE" id="PS51193">
    <property type="entry name" value="HELICASE_ATP_BIND_2"/>
    <property type="match status" value="1"/>
</dbReference>
<keyword evidence="5 6" id="KW-0067">ATP-binding</keyword>
<keyword evidence="1 6" id="KW-0540">Nuclease</keyword>
<dbReference type="Gene3D" id="3.40.50.300">
    <property type="entry name" value="P-loop containing nucleotide triphosphate hydrolases"/>
    <property type="match status" value="2"/>
</dbReference>
<dbReference type="PANTHER" id="PTHR11472:SF34">
    <property type="entry name" value="REGULATOR OF TELOMERE ELONGATION HELICASE 1"/>
    <property type="match status" value="1"/>
</dbReference>
<keyword evidence="11" id="KW-0347">Helicase</keyword>
<dbReference type="NCBIfam" id="NF005981">
    <property type="entry name" value="PRK08074.1"/>
    <property type="match status" value="1"/>
</dbReference>
<evidence type="ECO:0000256" key="1">
    <source>
        <dbReference type="ARBA" id="ARBA00022722"/>
    </source>
</evidence>
<reference evidence="11 12" key="1">
    <citation type="submission" date="2019-01" db="EMBL/GenBank/DDBJ databases">
        <title>Bacillus sp. M5HDSG1-1, whole genome shotgun sequence.</title>
        <authorList>
            <person name="Tuo L."/>
        </authorList>
    </citation>
    <scope>NUCLEOTIDE SEQUENCE [LARGE SCALE GENOMIC DNA]</scope>
    <source>
        <strain evidence="11 12">M5HDSG1-1</strain>
    </source>
</reference>
<comment type="caution">
    <text evidence="6">Lacks conserved residue(s) required for the propagation of feature annotation.</text>
</comment>
<dbReference type="InterPro" id="IPR012337">
    <property type="entry name" value="RNaseH-like_sf"/>
</dbReference>
<dbReference type="PANTHER" id="PTHR11472">
    <property type="entry name" value="DNA REPAIR DEAD HELICASE RAD3/XP-D SUBFAMILY MEMBER"/>
    <property type="match status" value="1"/>
</dbReference>
<evidence type="ECO:0000259" key="10">
    <source>
        <dbReference type="PROSITE" id="PS51194"/>
    </source>
</evidence>
<dbReference type="SMART" id="SM00487">
    <property type="entry name" value="DEXDc"/>
    <property type="match status" value="1"/>
</dbReference>
<evidence type="ECO:0000256" key="3">
    <source>
        <dbReference type="ARBA" id="ARBA00022801"/>
    </source>
</evidence>
<dbReference type="Gene3D" id="3.30.420.10">
    <property type="entry name" value="Ribonuclease H-like superfamily/Ribonuclease H"/>
    <property type="match status" value="1"/>
</dbReference>
<dbReference type="GO" id="GO:0006260">
    <property type="term" value="P:DNA replication"/>
    <property type="evidence" value="ECO:0007669"/>
    <property type="project" value="InterPro"/>
</dbReference>
<evidence type="ECO:0000256" key="5">
    <source>
        <dbReference type="ARBA" id="ARBA00022840"/>
    </source>
</evidence>
<dbReference type="FunFam" id="3.30.420.10:FF:000045">
    <property type="entry name" value="3'-5' exonuclease DinG"/>
    <property type="match status" value="1"/>
</dbReference>
<evidence type="ECO:0000259" key="9">
    <source>
        <dbReference type="PROSITE" id="PS51193"/>
    </source>
</evidence>
<evidence type="ECO:0000256" key="8">
    <source>
        <dbReference type="SAM" id="Coils"/>
    </source>
</evidence>
<organism evidence="11 12">
    <name type="scientific">Niallia taxi</name>
    <dbReference type="NCBI Taxonomy" id="2499688"/>
    <lineage>
        <taxon>Bacteria</taxon>
        <taxon>Bacillati</taxon>
        <taxon>Bacillota</taxon>
        <taxon>Bacilli</taxon>
        <taxon>Bacillales</taxon>
        <taxon>Bacillaceae</taxon>
        <taxon>Niallia</taxon>
    </lineage>
</organism>
<evidence type="ECO:0000256" key="2">
    <source>
        <dbReference type="ARBA" id="ARBA00022741"/>
    </source>
</evidence>
<dbReference type="GO" id="GO:0003677">
    <property type="term" value="F:DNA binding"/>
    <property type="evidence" value="ECO:0007669"/>
    <property type="project" value="InterPro"/>
</dbReference>
<feature type="domain" description="Helicase ATP-binding" evidence="9">
    <location>
        <begin position="248"/>
        <end position="536"/>
    </location>
</feature>
<keyword evidence="8" id="KW-0175">Coiled coil</keyword>
<accession>A0A3S2XAE9</accession>
<dbReference type="Proteomes" id="UP000288024">
    <property type="component" value="Unassembled WGS sequence"/>
</dbReference>
<proteinExistence type="inferred from homology"/>
<keyword evidence="4 6" id="KW-0269">Exonuclease</keyword>
<dbReference type="InterPro" id="IPR006935">
    <property type="entry name" value="Helicase/UvrB_N"/>
</dbReference>
<gene>
    <name evidence="6 7 11" type="primary">dinG</name>
    <name evidence="11" type="ORF">EM808_07935</name>
</gene>
<dbReference type="EMBL" id="RZTZ01000002">
    <property type="protein sequence ID" value="RVT65420.1"/>
    <property type="molecule type" value="Genomic_DNA"/>
</dbReference>
<comment type="caution">
    <text evidence="11">The sequence shown here is derived from an EMBL/GenBank/DDBJ whole genome shotgun (WGS) entry which is preliminary data.</text>
</comment>
<dbReference type="Pfam" id="PF13307">
    <property type="entry name" value="Helicase_C_2"/>
    <property type="match status" value="1"/>
</dbReference>
<dbReference type="InterPro" id="IPR036397">
    <property type="entry name" value="RNaseH_sf"/>
</dbReference>
<keyword evidence="2 6" id="KW-0547">Nucleotide-binding</keyword>
<comment type="similarity">
    <text evidence="6 7">Belongs to the helicase family. DinG subfamily. Type 2 sub-subfamily.</text>
</comment>
<dbReference type="GO" id="GO:0005524">
    <property type="term" value="F:ATP binding"/>
    <property type="evidence" value="ECO:0007669"/>
    <property type="project" value="UniProtKB-UniRule"/>
</dbReference>
<dbReference type="Pfam" id="PF00929">
    <property type="entry name" value="RNase_T"/>
    <property type="match status" value="1"/>
</dbReference>
<evidence type="ECO:0000313" key="12">
    <source>
        <dbReference type="Proteomes" id="UP000288024"/>
    </source>
</evidence>
<dbReference type="SMART" id="SM00479">
    <property type="entry name" value="EXOIII"/>
    <property type="match status" value="1"/>
</dbReference>
<dbReference type="SUPFAM" id="SSF53098">
    <property type="entry name" value="Ribonuclease H-like"/>
    <property type="match status" value="1"/>
</dbReference>
<dbReference type="GO" id="GO:0003678">
    <property type="term" value="F:DNA helicase activity"/>
    <property type="evidence" value="ECO:0007669"/>
    <property type="project" value="TreeGrafter"/>
</dbReference>
<feature type="domain" description="Helicase C-terminal" evidence="10">
    <location>
        <begin position="737"/>
        <end position="916"/>
    </location>
</feature>
<feature type="coiled-coil region" evidence="8">
    <location>
        <begin position="507"/>
        <end position="534"/>
    </location>
</feature>
<dbReference type="InterPro" id="IPR001650">
    <property type="entry name" value="Helicase_C-like"/>
</dbReference>
<evidence type="ECO:0000256" key="7">
    <source>
        <dbReference type="RuleBase" id="RU364106"/>
    </source>
</evidence>
<dbReference type="RefSeq" id="WP_127737638.1">
    <property type="nucleotide sequence ID" value="NZ_RZTZ01000002.1"/>
</dbReference>